<evidence type="ECO:0000313" key="3">
    <source>
        <dbReference type="Proteomes" id="UP000596660"/>
    </source>
</evidence>
<name>A0A803MR67_CHEQI</name>
<evidence type="ECO:0000259" key="1">
    <source>
        <dbReference type="Pfam" id="PF13966"/>
    </source>
</evidence>
<organism evidence="2 3">
    <name type="scientific">Chenopodium quinoa</name>
    <name type="common">Quinoa</name>
    <dbReference type="NCBI Taxonomy" id="63459"/>
    <lineage>
        <taxon>Eukaryota</taxon>
        <taxon>Viridiplantae</taxon>
        <taxon>Streptophyta</taxon>
        <taxon>Embryophyta</taxon>
        <taxon>Tracheophyta</taxon>
        <taxon>Spermatophyta</taxon>
        <taxon>Magnoliopsida</taxon>
        <taxon>eudicotyledons</taxon>
        <taxon>Gunneridae</taxon>
        <taxon>Pentapetalae</taxon>
        <taxon>Caryophyllales</taxon>
        <taxon>Chenopodiaceae</taxon>
        <taxon>Chenopodioideae</taxon>
        <taxon>Atripliceae</taxon>
        <taxon>Chenopodium</taxon>
    </lineage>
</organism>
<dbReference type="Proteomes" id="UP000596660">
    <property type="component" value="Unplaced"/>
</dbReference>
<evidence type="ECO:0000313" key="2">
    <source>
        <dbReference type="EnsemblPlants" id="AUR62033768-RA:cds"/>
    </source>
</evidence>
<proteinExistence type="predicted"/>
<protein>
    <recommendedName>
        <fullName evidence="1">Reverse transcriptase zinc-binding domain-containing protein</fullName>
    </recommendedName>
</protein>
<keyword evidence="3" id="KW-1185">Reference proteome</keyword>
<sequence length="177" mass="20086">MIHLPTASWDANKINELFLPFERERIPSIHLSCRLSEDSICWDLEKEGEYSVLFAYSAIFGEYNVENEASTSGGTNLWNKIWHANTLPRVNVFVWRACKGALPTLAGLSRSLPKRDVTCSLCEAEPETDMFNSLTKSRTWLIYDKYVGLFGMLVTGAVIRDDRGEALIAAAWMMEDR</sequence>
<accession>A0A803MR67</accession>
<dbReference type="InterPro" id="IPR026960">
    <property type="entry name" value="RVT-Znf"/>
</dbReference>
<dbReference type="AlphaFoldDB" id="A0A803MR67"/>
<dbReference type="Pfam" id="PF13966">
    <property type="entry name" value="zf-RVT"/>
    <property type="match status" value="1"/>
</dbReference>
<dbReference type="OMA" id="WHANTLP"/>
<dbReference type="EnsemblPlants" id="AUR62033768-RA">
    <property type="protein sequence ID" value="AUR62033768-RA:cds"/>
    <property type="gene ID" value="AUR62033768"/>
</dbReference>
<reference evidence="2" key="1">
    <citation type="journal article" date="2017" name="Nature">
        <title>The genome of Chenopodium quinoa.</title>
        <authorList>
            <person name="Jarvis D.E."/>
            <person name="Ho Y.S."/>
            <person name="Lightfoot D.J."/>
            <person name="Schmoeckel S.M."/>
            <person name="Li B."/>
            <person name="Borm T.J.A."/>
            <person name="Ohyanagi H."/>
            <person name="Mineta K."/>
            <person name="Michell C.T."/>
            <person name="Saber N."/>
            <person name="Kharbatia N.M."/>
            <person name="Rupper R.R."/>
            <person name="Sharp A.R."/>
            <person name="Dally N."/>
            <person name="Boughton B.A."/>
            <person name="Woo Y.H."/>
            <person name="Gao G."/>
            <person name="Schijlen E.G.W.M."/>
            <person name="Guo X."/>
            <person name="Momin A.A."/>
            <person name="Negrao S."/>
            <person name="Al-Babili S."/>
            <person name="Gehring C."/>
            <person name="Roessner U."/>
            <person name="Jung C."/>
            <person name="Murphy K."/>
            <person name="Arold S.T."/>
            <person name="Gojobori T."/>
            <person name="van der Linden C.G."/>
            <person name="van Loo E.N."/>
            <person name="Jellen E.N."/>
            <person name="Maughan P.J."/>
            <person name="Tester M."/>
        </authorList>
    </citation>
    <scope>NUCLEOTIDE SEQUENCE [LARGE SCALE GENOMIC DNA]</scope>
    <source>
        <strain evidence="2">cv. PI 614886</strain>
    </source>
</reference>
<dbReference type="Gramene" id="AUR62033768-RA">
    <property type="protein sequence ID" value="AUR62033768-RA:cds"/>
    <property type="gene ID" value="AUR62033768"/>
</dbReference>
<reference evidence="2" key="2">
    <citation type="submission" date="2021-03" db="UniProtKB">
        <authorList>
            <consortium name="EnsemblPlants"/>
        </authorList>
    </citation>
    <scope>IDENTIFICATION</scope>
</reference>
<feature type="domain" description="Reverse transcriptase zinc-binding" evidence="1">
    <location>
        <begin position="70"/>
        <end position="128"/>
    </location>
</feature>